<protein>
    <recommendedName>
        <fullName evidence="1">ABC-three component systems C-terminal domain-containing protein</fullName>
    </recommendedName>
</protein>
<gene>
    <name evidence="2" type="ORF">J2S19_002192</name>
</gene>
<evidence type="ECO:0000259" key="1">
    <source>
        <dbReference type="Pfam" id="PF20276"/>
    </source>
</evidence>
<reference evidence="2 3" key="1">
    <citation type="submission" date="2023-07" db="EMBL/GenBank/DDBJ databases">
        <title>Genomic Encyclopedia of Type Strains, Phase IV (KMG-IV): sequencing the most valuable type-strain genomes for metagenomic binning, comparative biology and taxonomic classification.</title>
        <authorList>
            <person name="Goeker M."/>
        </authorList>
    </citation>
    <scope>NUCLEOTIDE SEQUENCE [LARGE SCALE GENOMIC DNA]</scope>
    <source>
        <strain evidence="2 3">DSM 29005</strain>
    </source>
</reference>
<name>A0ABT9ZGK3_9BACI</name>
<dbReference type="RefSeq" id="WP_307341089.1">
    <property type="nucleotide sequence ID" value="NZ_JAUSUD010000009.1"/>
</dbReference>
<dbReference type="Pfam" id="PF20276">
    <property type="entry name" value="CTD1"/>
    <property type="match status" value="1"/>
</dbReference>
<dbReference type="Proteomes" id="UP001234495">
    <property type="component" value="Unassembled WGS sequence"/>
</dbReference>
<keyword evidence="3" id="KW-1185">Reference proteome</keyword>
<comment type="caution">
    <text evidence="2">The sequence shown here is derived from an EMBL/GenBank/DDBJ whole genome shotgun (WGS) entry which is preliminary data.</text>
</comment>
<accession>A0ABT9ZGK3</accession>
<evidence type="ECO:0000313" key="2">
    <source>
        <dbReference type="EMBL" id="MDQ0230931.1"/>
    </source>
</evidence>
<evidence type="ECO:0000313" key="3">
    <source>
        <dbReference type="Proteomes" id="UP001234495"/>
    </source>
</evidence>
<organism evidence="2 3">
    <name type="scientific">Metabacillus malikii</name>
    <dbReference type="NCBI Taxonomy" id="1504265"/>
    <lineage>
        <taxon>Bacteria</taxon>
        <taxon>Bacillati</taxon>
        <taxon>Bacillota</taxon>
        <taxon>Bacilli</taxon>
        <taxon>Bacillales</taxon>
        <taxon>Bacillaceae</taxon>
        <taxon>Metabacillus</taxon>
    </lineage>
</organism>
<sequence>MDTKVEELTIEESDTHSAASTWSGFDYQGQVSIYWVMKQLNQMDLSRVQLEEYELQIESIEDFSVNYKGFPLTIHQVKAYQDKTTFGKYKRAIHDLLGKCAKYPAITQCFLHTCHQFKIPEGEKFKSELEGIESEKNKQTLLEYSNLLFNEGKFDETIRKLVLNQEEDNEFRCVIGRLEIEDEIKREIKRFLEKNKELCKYELVEWNENINFLYLNFINEINQSVAKGHANKEKDIRISYSIFVDILTNEYVFGFTEKTAASMLKNILSTYFIEFCEKFDLDPEKCSAWKENWEWICRLSDHDFLLLCKKLTPTVNVDTRKLEPINLRELIVKAGVHKTLFPMVMNAGHFALKIEGVKEMFVLNAEGVHHLITTIAETWGKNEAENQGKKIFKALKNDNQLAYLLFDVHKVITNELEGPFEGKIVDTGNDYVNVIPGFKEKDTITKHKKMQFVNVESAMELFKRERINEKNLT</sequence>
<dbReference type="InterPro" id="IPR046920">
    <property type="entry name" value="ABC-3C_CTD1"/>
</dbReference>
<dbReference type="EMBL" id="JAUSUD010000009">
    <property type="protein sequence ID" value="MDQ0230931.1"/>
    <property type="molecule type" value="Genomic_DNA"/>
</dbReference>
<proteinExistence type="predicted"/>
<feature type="domain" description="ABC-three component systems C-terminal" evidence="1">
    <location>
        <begin position="167"/>
        <end position="415"/>
    </location>
</feature>